<dbReference type="KEGG" id="csal:NBC122_01194"/>
<name>A0A4P6ZEL7_9FLAO</name>
<dbReference type="RefSeq" id="WP_133439486.1">
    <property type="nucleotide sequence ID" value="NZ_CP037954.1"/>
</dbReference>
<evidence type="ECO:0008006" key="3">
    <source>
        <dbReference type="Google" id="ProtNLM"/>
    </source>
</evidence>
<dbReference type="Proteomes" id="UP000294419">
    <property type="component" value="Chromosome"/>
</dbReference>
<organism evidence="1 2">
    <name type="scientific">Chryseobacterium salivictor</name>
    <dbReference type="NCBI Taxonomy" id="2547600"/>
    <lineage>
        <taxon>Bacteria</taxon>
        <taxon>Pseudomonadati</taxon>
        <taxon>Bacteroidota</taxon>
        <taxon>Flavobacteriia</taxon>
        <taxon>Flavobacteriales</taxon>
        <taxon>Weeksellaceae</taxon>
        <taxon>Chryseobacterium group</taxon>
        <taxon>Chryseobacterium</taxon>
    </lineage>
</organism>
<gene>
    <name evidence="1" type="ORF">NBC122_01194</name>
</gene>
<dbReference type="AlphaFoldDB" id="A0A4P6ZEL7"/>
<evidence type="ECO:0000313" key="2">
    <source>
        <dbReference type="Proteomes" id="UP000294419"/>
    </source>
</evidence>
<dbReference type="NCBIfam" id="TIGR01200">
    <property type="entry name" value="GLPGLI"/>
    <property type="match status" value="1"/>
</dbReference>
<dbReference type="EMBL" id="CP037954">
    <property type="protein sequence ID" value="QBO58021.1"/>
    <property type="molecule type" value="Genomic_DNA"/>
</dbReference>
<dbReference type="Pfam" id="PF22252">
    <property type="entry name" value="PNGase_F-II_N"/>
    <property type="match status" value="1"/>
</dbReference>
<dbReference type="OrthoDB" id="1440774at2"/>
<keyword evidence="2" id="KW-1185">Reference proteome</keyword>
<sequence length="250" mass="28860">MMKFKKISFLVLFISSLFFSQKNKEGVISYEQNYKGKTLNAILLFDSNYSLYKISTAKEHTSIYTSSDGSLVYPSNTIDSIANKTRFILFDNAKNYFYNNNINGNKEHLIIDQKKFNWKVSTEEKNILGYECSKATTVIGNVEYIAWFTNQIPLSYGPVKINGLNGIILEISDVNGDLKILAKNITIQKSSAEIENFAENYNFNSSITEEEYQKLFNNHLIDIENKINKQREFYSKEKVILKKECNDCNK</sequence>
<proteinExistence type="predicted"/>
<evidence type="ECO:0000313" key="1">
    <source>
        <dbReference type="EMBL" id="QBO58021.1"/>
    </source>
</evidence>
<accession>A0A4P6ZEL7</accession>
<dbReference type="InterPro" id="IPR005901">
    <property type="entry name" value="GLPGLI"/>
</dbReference>
<reference evidence="1 2" key="1">
    <citation type="submission" date="2019-03" db="EMBL/GenBank/DDBJ databases">
        <authorList>
            <person name="Kim H."/>
            <person name="Yu S.-M."/>
        </authorList>
    </citation>
    <scope>NUCLEOTIDE SEQUENCE [LARGE SCALE GENOMIC DNA]</scope>
    <source>
        <strain evidence="1 2">NBC122</strain>
    </source>
</reference>
<protein>
    <recommendedName>
        <fullName evidence="3">GLPGLI family protein</fullName>
    </recommendedName>
</protein>